<accession>A0ABX6EMK9</accession>
<reference evidence="1 2" key="2">
    <citation type="submission" date="2019-11" db="EMBL/GenBank/DDBJ databases">
        <authorList>
            <person name="Lu H."/>
        </authorList>
    </citation>
    <scope>NUCLEOTIDE SEQUENCE [LARGE SCALE GENOMIC DNA]</scope>
    <source>
        <strain evidence="1 2">FIM1</strain>
    </source>
</reference>
<dbReference type="Proteomes" id="UP000422736">
    <property type="component" value="Chromosome 1"/>
</dbReference>
<dbReference type="InterPro" id="IPR016135">
    <property type="entry name" value="UBQ-conjugating_enzyme/RWD"/>
</dbReference>
<proteinExistence type="predicted"/>
<evidence type="ECO:0000313" key="2">
    <source>
        <dbReference type="Proteomes" id="UP000422736"/>
    </source>
</evidence>
<evidence type="ECO:0000313" key="1">
    <source>
        <dbReference type="EMBL" id="QGN13384.1"/>
    </source>
</evidence>
<gene>
    <name evidence="1" type="primary">UBS1</name>
    <name evidence="1" type="ORF">FIM1_21</name>
</gene>
<reference evidence="1 2" key="1">
    <citation type="submission" date="2016-03" db="EMBL/GenBank/DDBJ databases">
        <title>How can Kluyveromyces marxianus grow so fast - potential evolutionary course in Saccharomyces Complex revealed by comparative genomics.</title>
        <authorList>
            <person name="Mo W."/>
            <person name="Lu W."/>
            <person name="Yang X."/>
            <person name="Qi J."/>
            <person name="Lv H."/>
        </authorList>
    </citation>
    <scope>NUCLEOTIDE SEQUENCE [LARGE SCALE GENOMIC DNA]</scope>
    <source>
        <strain evidence="1 2">FIM1</strain>
    </source>
</reference>
<organism evidence="1 2">
    <name type="scientific">Kluyveromyces marxianus</name>
    <name type="common">Yeast</name>
    <name type="synonym">Candida kefyr</name>
    <dbReference type="NCBI Taxonomy" id="4911"/>
    <lineage>
        <taxon>Eukaryota</taxon>
        <taxon>Fungi</taxon>
        <taxon>Dikarya</taxon>
        <taxon>Ascomycota</taxon>
        <taxon>Saccharomycotina</taxon>
        <taxon>Saccharomycetes</taxon>
        <taxon>Saccharomycetales</taxon>
        <taxon>Saccharomycetaceae</taxon>
        <taxon>Kluyveromyces</taxon>
    </lineage>
</organism>
<dbReference type="EMBL" id="CP015054">
    <property type="protein sequence ID" value="QGN13384.1"/>
    <property type="molecule type" value="Genomic_DNA"/>
</dbReference>
<protein>
    <submittedName>
        <fullName evidence="1">Protein UBS1</fullName>
    </submittedName>
</protein>
<name>A0ABX6EMK9_KLUMA</name>
<sequence>MHQLYRKLLREWRRLSHDKCSQYCIKPQESNLQFWNMVLHDERWDLELYCVVFISHKQTSEYEPIILLSCLTPNPCIPINKAICLNHLSPVLLNYGLVSFYEHLLSSIFERCSGILDSHRRLALAWNRLMIKDFKHNFPTLFSTFSVTQMDAELVNDYVQSQTISIKKNGPNSKSNAENSRFVNTTTEQPIMNMNSQEGCTEQLFMTKRQRIGVSSYINVNPVPEPNDNALENFENCYNLEDRKRKI</sequence>
<dbReference type="SUPFAM" id="SSF54495">
    <property type="entry name" value="UBC-like"/>
    <property type="match status" value="1"/>
</dbReference>
<keyword evidence="2" id="KW-1185">Reference proteome</keyword>